<reference evidence="1 2" key="1">
    <citation type="submission" date="2015-09" db="EMBL/GenBank/DDBJ databases">
        <authorList>
            <consortium name="Pathogen Informatics"/>
        </authorList>
    </citation>
    <scope>NUCLEOTIDE SEQUENCE [LARGE SCALE GENOMIC DNA]</scope>
    <source>
        <strain evidence="1 2">2789STDY5608872</strain>
    </source>
</reference>
<organism evidence="1 2">
    <name type="scientific">Parabacteroides distasonis</name>
    <dbReference type="NCBI Taxonomy" id="823"/>
    <lineage>
        <taxon>Bacteria</taxon>
        <taxon>Pseudomonadati</taxon>
        <taxon>Bacteroidota</taxon>
        <taxon>Bacteroidia</taxon>
        <taxon>Bacteroidales</taxon>
        <taxon>Tannerellaceae</taxon>
        <taxon>Parabacteroides</taxon>
    </lineage>
</organism>
<dbReference type="EMBL" id="CYXP01000006">
    <property type="protein sequence ID" value="CUN22266.1"/>
    <property type="molecule type" value="Genomic_DNA"/>
</dbReference>
<proteinExistence type="predicted"/>
<accession>A0A173V6J2</accession>
<protein>
    <submittedName>
        <fullName evidence="1">Uncharacterized protein</fullName>
    </submittedName>
</protein>
<evidence type="ECO:0000313" key="2">
    <source>
        <dbReference type="Proteomes" id="UP000095591"/>
    </source>
</evidence>
<evidence type="ECO:0000313" key="1">
    <source>
        <dbReference type="EMBL" id="CUN22266.1"/>
    </source>
</evidence>
<dbReference type="RefSeq" id="WP_057319517.1">
    <property type="nucleotide sequence ID" value="NZ_CYXP01000006.1"/>
</dbReference>
<gene>
    <name evidence="1" type="ORF">ERS852429_02629</name>
</gene>
<dbReference type="AlphaFoldDB" id="A0A173V6J2"/>
<dbReference type="Proteomes" id="UP000095591">
    <property type="component" value="Unassembled WGS sequence"/>
</dbReference>
<sequence>MKDKNTTWHGIDVSKEVSLLEYNLLVRWDRSKQSFQCIYKIGMDRWGIAFMANREIDQIIMEEWFDLGSFQSFVGIPIGSWISGDFVSKVHNLVSFIGYENVFGMTYYPKSTKEVCKLSRVDYSPEYAYN</sequence>
<name>A0A173V6J2_PARDI</name>